<dbReference type="PANTHER" id="PTHR39400:SF1">
    <property type="entry name" value="PIG-P DOMAIN-CONTAINING PROTEIN"/>
    <property type="match status" value="1"/>
</dbReference>
<dbReference type="STRING" id="341454.A0A4V3SJ70"/>
<dbReference type="PANTHER" id="PTHR39400">
    <property type="entry name" value="YALI0E29227P"/>
    <property type="match status" value="1"/>
</dbReference>
<dbReference type="OrthoDB" id="2157498at2759"/>
<evidence type="ECO:0000256" key="1">
    <source>
        <dbReference type="SAM" id="Phobius"/>
    </source>
</evidence>
<keyword evidence="1" id="KW-0472">Membrane</keyword>
<dbReference type="EMBL" id="ML220114">
    <property type="protein sequence ID" value="TGZ82825.1"/>
    <property type="molecule type" value="Genomic_DNA"/>
</dbReference>
<feature type="non-terminal residue" evidence="2">
    <location>
        <position position="1"/>
    </location>
</feature>
<dbReference type="Pfam" id="PF15159">
    <property type="entry name" value="PIG-Y"/>
    <property type="match status" value="1"/>
</dbReference>
<feature type="transmembrane region" description="Helical" evidence="1">
    <location>
        <begin position="7"/>
        <end position="33"/>
    </location>
</feature>
<evidence type="ECO:0000313" key="2">
    <source>
        <dbReference type="EMBL" id="TGZ82825.1"/>
    </source>
</evidence>
<proteinExistence type="predicted"/>
<dbReference type="AlphaFoldDB" id="A0A4V3SJ70"/>
<protein>
    <submittedName>
        <fullName evidence="2">Uncharacterized protein</fullName>
    </submittedName>
</protein>
<keyword evidence="1" id="KW-1133">Transmembrane helix</keyword>
<gene>
    <name evidence="2" type="ORF">EX30DRAFT_297074</name>
</gene>
<evidence type="ECO:0000313" key="3">
    <source>
        <dbReference type="Proteomes" id="UP000298138"/>
    </source>
</evidence>
<reference evidence="2 3" key="1">
    <citation type="submission" date="2019-04" db="EMBL/GenBank/DDBJ databases">
        <title>Comparative genomics and transcriptomics to analyze fruiting body development in filamentous ascomycetes.</title>
        <authorList>
            <consortium name="DOE Joint Genome Institute"/>
            <person name="Lutkenhaus R."/>
            <person name="Traeger S."/>
            <person name="Breuer J."/>
            <person name="Kuo A."/>
            <person name="Lipzen A."/>
            <person name="Pangilinan J."/>
            <person name="Dilworth D."/>
            <person name="Sandor L."/>
            <person name="Poggeler S."/>
            <person name="Barry K."/>
            <person name="Grigoriev I.V."/>
            <person name="Nowrousian M."/>
        </authorList>
    </citation>
    <scope>NUCLEOTIDE SEQUENCE [LARGE SCALE GENOMIC DNA]</scope>
    <source>
        <strain evidence="2 3">CBS 389.68</strain>
    </source>
</reference>
<dbReference type="InterPro" id="IPR029164">
    <property type="entry name" value="PIG-Y"/>
</dbReference>
<sequence length="87" mass="9728">ETVYWGWVVLIATWIVVVSGVGSVTGVWEWAWGVEEKVGLSIDAEGQRFPIPGYYPAMVVLTGVMAWVWVICAWVGIKYFKHAKIQG</sequence>
<feature type="transmembrane region" description="Helical" evidence="1">
    <location>
        <begin position="53"/>
        <end position="77"/>
    </location>
</feature>
<accession>A0A4V3SJ70</accession>
<keyword evidence="1" id="KW-0812">Transmembrane</keyword>
<feature type="non-terminal residue" evidence="2">
    <location>
        <position position="87"/>
    </location>
</feature>
<keyword evidence="3" id="KW-1185">Reference proteome</keyword>
<dbReference type="InParanoid" id="A0A4V3SJ70"/>
<name>A0A4V3SJ70_9PEZI</name>
<organism evidence="2 3">
    <name type="scientific">Ascodesmis nigricans</name>
    <dbReference type="NCBI Taxonomy" id="341454"/>
    <lineage>
        <taxon>Eukaryota</taxon>
        <taxon>Fungi</taxon>
        <taxon>Dikarya</taxon>
        <taxon>Ascomycota</taxon>
        <taxon>Pezizomycotina</taxon>
        <taxon>Pezizomycetes</taxon>
        <taxon>Pezizales</taxon>
        <taxon>Ascodesmidaceae</taxon>
        <taxon>Ascodesmis</taxon>
    </lineage>
</organism>
<dbReference type="Proteomes" id="UP000298138">
    <property type="component" value="Unassembled WGS sequence"/>
</dbReference>